<accession>A0A5B9R4R5</accession>
<sequence>MNMSSVSRRSSLRASPLPRRSRTSISTGGRTLSSLPSRTSCAQCIVRRNASFSGVSSPPSSWFGHRMDRAEEVFDLHGATAAWLASSVPFNVSIHLWDHRDSYQLLYGYALRRGKTGNLPMIWAGAPDDGGLERVLLRPAPDGREVDVHVDPITCLDFSMTAIAPGKERFWPVVPPKDFLNMICSQATDLVDSLLSERVVSKTVITPMVLFPENTFLPGYWDQPLVSGRYMPVFSPTAAEQAYARSRNLQYPFTIDLERKRNNFWVGLAVGIMPDADMTERERRLTKVCVHNILSDVISKLERVTIFPVTISSGSNALMGVTSDERGLRVYVKEVHSIALPSQRRKRRRANSAIRPIQSMLL</sequence>
<evidence type="ECO:0000256" key="1">
    <source>
        <dbReference type="SAM" id="MobiDB-lite"/>
    </source>
</evidence>
<reference evidence="2" key="1">
    <citation type="journal article" date="2019" name="Vet. Microbiol.">
        <title>Disease surveillance in wild Victorian cacatuids reveals co-infection with multiple agents and detection of novel avian viruses.</title>
        <authorList>
            <person name="Sutherland M."/>
            <person name="Sarker S."/>
            <person name="Vaz P.K."/>
            <person name="Legione A.R."/>
            <person name="Devlin J.M."/>
            <person name="Macwhirter P.L."/>
            <person name="Whiteley P.L."/>
            <person name="Raidal S.R."/>
        </authorList>
    </citation>
    <scope>NUCLEOTIDE SEQUENCE</scope>
    <source>
        <strain evidence="2">97-0001</strain>
    </source>
</reference>
<proteinExistence type="predicted"/>
<dbReference type="RefSeq" id="YP_010801567.1">
    <property type="nucleotide sequence ID" value="NC_076966.1"/>
</dbReference>
<evidence type="ECO:0000313" key="2">
    <source>
        <dbReference type="EMBL" id="QEG54080.1"/>
    </source>
</evidence>
<dbReference type="GeneID" id="80540281"/>
<name>A0A5B9R4R5_9ALPH</name>
<protein>
    <submittedName>
        <fullName evidence="2">Uncharacterized protein</fullName>
    </submittedName>
</protein>
<dbReference type="KEGG" id="vg:80540281"/>
<keyword evidence="3" id="KW-1185">Reference proteome</keyword>
<evidence type="ECO:0000313" key="3">
    <source>
        <dbReference type="Proteomes" id="UP001144437"/>
    </source>
</evidence>
<organism evidence="2 3">
    <name type="scientific">Cacatuid alphaherpesvirus 2</name>
    <dbReference type="NCBI Taxonomy" id="2604840"/>
    <lineage>
        <taxon>Viruses</taxon>
        <taxon>Duplodnaviria</taxon>
        <taxon>Heunggongvirae</taxon>
        <taxon>Peploviricota</taxon>
        <taxon>Herviviricetes</taxon>
        <taxon>Herpesvirales</taxon>
        <taxon>Orthoherpesviridae</taxon>
        <taxon>Alphaherpesvirinae</taxon>
        <taxon>Iltovirus</taxon>
        <taxon>Iltovirus cacatuidalpha2</taxon>
    </lineage>
</organism>
<dbReference type="Proteomes" id="UP001144437">
    <property type="component" value="Segment"/>
</dbReference>
<dbReference type="EMBL" id="MK360902">
    <property type="protein sequence ID" value="QEG54080.1"/>
    <property type="molecule type" value="Genomic_DNA"/>
</dbReference>
<feature type="compositionally biased region" description="Low complexity" evidence="1">
    <location>
        <begin position="1"/>
        <end position="35"/>
    </location>
</feature>
<feature type="region of interest" description="Disordered" evidence="1">
    <location>
        <begin position="1"/>
        <end position="36"/>
    </location>
</feature>